<dbReference type="EMBL" id="JAQQWK010000010">
    <property type="protein sequence ID" value="KAK8029507.1"/>
    <property type="molecule type" value="Genomic_DNA"/>
</dbReference>
<dbReference type="Proteomes" id="UP001444661">
    <property type="component" value="Unassembled WGS sequence"/>
</dbReference>
<proteinExistence type="predicted"/>
<gene>
    <name evidence="2" type="ORF">PG993_010798</name>
</gene>
<reference evidence="2 3" key="1">
    <citation type="submission" date="2023-01" db="EMBL/GenBank/DDBJ databases">
        <title>Analysis of 21 Apiospora genomes using comparative genomics revels a genus with tremendous synthesis potential of carbohydrate active enzymes and secondary metabolites.</title>
        <authorList>
            <person name="Sorensen T."/>
        </authorList>
    </citation>
    <scope>NUCLEOTIDE SEQUENCE [LARGE SCALE GENOMIC DNA]</scope>
    <source>
        <strain evidence="2 3">CBS 33761</strain>
    </source>
</reference>
<accession>A0ABR1SCE8</accession>
<organism evidence="2 3">
    <name type="scientific">Apiospora rasikravindrae</name>
    <dbReference type="NCBI Taxonomy" id="990691"/>
    <lineage>
        <taxon>Eukaryota</taxon>
        <taxon>Fungi</taxon>
        <taxon>Dikarya</taxon>
        <taxon>Ascomycota</taxon>
        <taxon>Pezizomycotina</taxon>
        <taxon>Sordariomycetes</taxon>
        <taxon>Xylariomycetidae</taxon>
        <taxon>Amphisphaeriales</taxon>
        <taxon>Apiosporaceae</taxon>
        <taxon>Apiospora</taxon>
    </lineage>
</organism>
<feature type="compositionally biased region" description="Polar residues" evidence="1">
    <location>
        <begin position="40"/>
        <end position="55"/>
    </location>
</feature>
<keyword evidence="3" id="KW-1185">Reference proteome</keyword>
<protein>
    <submittedName>
        <fullName evidence="2">Uncharacterized protein</fullName>
    </submittedName>
</protein>
<comment type="caution">
    <text evidence="2">The sequence shown here is derived from an EMBL/GenBank/DDBJ whole genome shotgun (WGS) entry which is preliminary data.</text>
</comment>
<evidence type="ECO:0000313" key="2">
    <source>
        <dbReference type="EMBL" id="KAK8029507.1"/>
    </source>
</evidence>
<name>A0ABR1SCE8_9PEZI</name>
<evidence type="ECO:0000313" key="3">
    <source>
        <dbReference type="Proteomes" id="UP001444661"/>
    </source>
</evidence>
<evidence type="ECO:0000256" key="1">
    <source>
        <dbReference type="SAM" id="MobiDB-lite"/>
    </source>
</evidence>
<sequence>MDALAAISIEPSVSTGQAVHPFSHGQNVPQRLVSDTLLLPSQSQCPTPMSGQAPSHASAADQAKSAAVDALEELLKAHTQPLQDEQNKAKAAMAAAQEHASRLVAEIGVE</sequence>
<feature type="region of interest" description="Disordered" evidence="1">
    <location>
        <begin position="40"/>
        <end position="65"/>
    </location>
</feature>